<feature type="coiled-coil region" evidence="1">
    <location>
        <begin position="217"/>
        <end position="332"/>
    </location>
</feature>
<feature type="coiled-coil region" evidence="1">
    <location>
        <begin position="122"/>
        <end position="187"/>
    </location>
</feature>
<evidence type="ECO:0000313" key="4">
    <source>
        <dbReference type="Proteomes" id="UP001516400"/>
    </source>
</evidence>
<dbReference type="Proteomes" id="UP001516400">
    <property type="component" value="Unassembled WGS sequence"/>
</dbReference>
<accession>A0ABD2NQ17</accession>
<gene>
    <name evidence="3" type="ORF">HHI36_003961</name>
</gene>
<proteinExistence type="predicted"/>
<feature type="coiled-coil region" evidence="1">
    <location>
        <begin position="44"/>
        <end position="71"/>
    </location>
</feature>
<keyword evidence="4" id="KW-1185">Reference proteome</keyword>
<dbReference type="EMBL" id="JABFTP020000144">
    <property type="protein sequence ID" value="KAL3280725.1"/>
    <property type="molecule type" value="Genomic_DNA"/>
</dbReference>
<evidence type="ECO:0000256" key="1">
    <source>
        <dbReference type="SAM" id="Coils"/>
    </source>
</evidence>
<evidence type="ECO:0000256" key="2">
    <source>
        <dbReference type="SAM" id="Phobius"/>
    </source>
</evidence>
<reference evidence="3 4" key="1">
    <citation type="journal article" date="2021" name="BMC Biol.">
        <title>Horizontally acquired antibacterial genes associated with adaptive radiation of ladybird beetles.</title>
        <authorList>
            <person name="Li H.S."/>
            <person name="Tang X.F."/>
            <person name="Huang Y.H."/>
            <person name="Xu Z.Y."/>
            <person name="Chen M.L."/>
            <person name="Du X.Y."/>
            <person name="Qiu B.Y."/>
            <person name="Chen P.T."/>
            <person name="Zhang W."/>
            <person name="Slipinski A."/>
            <person name="Escalona H.E."/>
            <person name="Waterhouse R.M."/>
            <person name="Zwick A."/>
            <person name="Pang H."/>
        </authorList>
    </citation>
    <scope>NUCLEOTIDE SEQUENCE [LARGE SCALE GENOMIC DNA]</scope>
    <source>
        <strain evidence="3">SYSU2018</strain>
    </source>
</reference>
<evidence type="ECO:0000313" key="3">
    <source>
        <dbReference type="EMBL" id="KAL3280725.1"/>
    </source>
</evidence>
<comment type="caution">
    <text evidence="3">The sequence shown here is derived from an EMBL/GenBank/DDBJ whole genome shotgun (WGS) entry which is preliminary data.</text>
</comment>
<keyword evidence="2" id="KW-0472">Membrane</keyword>
<feature type="transmembrane region" description="Helical" evidence="2">
    <location>
        <begin position="763"/>
        <end position="782"/>
    </location>
</feature>
<keyword evidence="2" id="KW-1133">Transmembrane helix</keyword>
<keyword evidence="2" id="KW-0812">Transmembrane</keyword>
<name>A0ABD2NQ17_9CUCU</name>
<dbReference type="AlphaFoldDB" id="A0ABD2NQ17"/>
<sequence>MENEQEKNCLNVEKLTKKLEECSIIGKQFVDLIKRKLCDQNIKVEFLKGFNKKLEEDVEELQTEVEDTKTKMYILQSTIDNIPTKGPCKLEESTSTEESETNLLSSRPEFRKKSSYIRKSNYEKQQFKIDKLEDKVESLEKELSAEKSKNQKLCALSFQVRNLKLERTNLQEEKDSILRELEAIKYDLSLKDQMMGQFEEKYKFEIDNLTKSTVKEKELINLALIEAEKKAGKLQEEKKNIQKELETVVHDLSLFKEKYELEIENLRKLLKEEKESVNLALIKTQQAKANEELLNIQLEKVRENLHECEQEKKRLEKSLRKQEMKVIHLKKTLSDLSVSSEKSKALDDILLEKESMLKFNRELLAKSNNSLQLAENRVSALEFLLNKCRGVILETSRDVFSAALLAFGVWKHILKTSHVEDKLIDDLEAFENTTTETVTDLSEQVIWSVNNQLLLCSQLLVALAKKCESIPSYKPEVPLVKSISKFTLKPSKLKLRRLPNSEPDLYSSCLKEVKHSRQATYCEFSTMRIEEIDSVKIKQEEITNNSVGTIRLKENSSITEWLGRRTDNLREALNNRKITEKKFCLLSATWKTNYENTKEKYSNFKHQCSKLRDRYLRTLLQIVTYIKGHKCRQEQKSLIQALKLFEKLKDLMVDVFKQAEQCGASRQELQSMKCWNLIVEYVNGVHRENEQLRLYRCTSVQMITDSSDNILRFRDVSTETENCEKSHQSTAVGESDIHVTSESTCTLEKSKDLPIFRKKFVEYIPYMLMVSLTIFVFIMFLIQLECLIKGGGNLMCPFDYFISFKRKSSSQL</sequence>
<protein>
    <submittedName>
        <fullName evidence="3">Uncharacterized protein</fullName>
    </submittedName>
</protein>
<organism evidence="3 4">
    <name type="scientific">Cryptolaemus montrouzieri</name>
    <dbReference type="NCBI Taxonomy" id="559131"/>
    <lineage>
        <taxon>Eukaryota</taxon>
        <taxon>Metazoa</taxon>
        <taxon>Ecdysozoa</taxon>
        <taxon>Arthropoda</taxon>
        <taxon>Hexapoda</taxon>
        <taxon>Insecta</taxon>
        <taxon>Pterygota</taxon>
        <taxon>Neoptera</taxon>
        <taxon>Endopterygota</taxon>
        <taxon>Coleoptera</taxon>
        <taxon>Polyphaga</taxon>
        <taxon>Cucujiformia</taxon>
        <taxon>Coccinelloidea</taxon>
        <taxon>Coccinellidae</taxon>
        <taxon>Scymninae</taxon>
        <taxon>Scymnini</taxon>
        <taxon>Cryptolaemus</taxon>
    </lineage>
</organism>
<keyword evidence="1" id="KW-0175">Coiled coil</keyword>